<evidence type="ECO:0000313" key="2">
    <source>
        <dbReference type="Proteomes" id="UP000299102"/>
    </source>
</evidence>
<sequence length="184" mass="20473">MTPFVNCQQLINLESHFQYGKHPRHIMNVAYRISKRDRTPSAVTAPVRARSNWRPFACKADVITTTPRNRAAYASKTPYKHLVTKADPDDGSEQAVDSKSRFHTPIMTLGKFSALVPVSAHGRVLPRVAFNLASITGDFDEAGADVAIKFRLHYSGTVQPSMKGRIFKIGIAVRFNSTNTRTKS</sequence>
<keyword evidence="2" id="KW-1185">Reference proteome</keyword>
<dbReference type="EMBL" id="BGZK01000458">
    <property type="protein sequence ID" value="GBP44789.1"/>
    <property type="molecule type" value="Genomic_DNA"/>
</dbReference>
<gene>
    <name evidence="1" type="ORF">EVAR_86604_1</name>
</gene>
<dbReference type="Proteomes" id="UP000299102">
    <property type="component" value="Unassembled WGS sequence"/>
</dbReference>
<evidence type="ECO:0000313" key="1">
    <source>
        <dbReference type="EMBL" id="GBP44789.1"/>
    </source>
</evidence>
<comment type="caution">
    <text evidence="1">The sequence shown here is derived from an EMBL/GenBank/DDBJ whole genome shotgun (WGS) entry which is preliminary data.</text>
</comment>
<organism evidence="1 2">
    <name type="scientific">Eumeta variegata</name>
    <name type="common">Bagworm moth</name>
    <name type="synonym">Eumeta japonica</name>
    <dbReference type="NCBI Taxonomy" id="151549"/>
    <lineage>
        <taxon>Eukaryota</taxon>
        <taxon>Metazoa</taxon>
        <taxon>Ecdysozoa</taxon>
        <taxon>Arthropoda</taxon>
        <taxon>Hexapoda</taxon>
        <taxon>Insecta</taxon>
        <taxon>Pterygota</taxon>
        <taxon>Neoptera</taxon>
        <taxon>Endopterygota</taxon>
        <taxon>Lepidoptera</taxon>
        <taxon>Glossata</taxon>
        <taxon>Ditrysia</taxon>
        <taxon>Tineoidea</taxon>
        <taxon>Psychidae</taxon>
        <taxon>Oiketicinae</taxon>
        <taxon>Eumeta</taxon>
    </lineage>
</organism>
<reference evidence="1 2" key="1">
    <citation type="journal article" date="2019" name="Commun. Biol.">
        <title>The bagworm genome reveals a unique fibroin gene that provides high tensile strength.</title>
        <authorList>
            <person name="Kono N."/>
            <person name="Nakamura H."/>
            <person name="Ohtoshi R."/>
            <person name="Tomita M."/>
            <person name="Numata K."/>
            <person name="Arakawa K."/>
        </authorList>
    </citation>
    <scope>NUCLEOTIDE SEQUENCE [LARGE SCALE GENOMIC DNA]</scope>
</reference>
<name>A0A4C1W2S8_EUMVA</name>
<accession>A0A4C1W2S8</accession>
<dbReference type="AlphaFoldDB" id="A0A4C1W2S8"/>
<protein>
    <submittedName>
        <fullName evidence="1">Uncharacterized protein</fullName>
    </submittedName>
</protein>
<proteinExistence type="predicted"/>